<feature type="region of interest" description="Disordered" evidence="1">
    <location>
        <begin position="1"/>
        <end position="24"/>
    </location>
</feature>
<sequence>MQDDTTHQAGGRVYNIQQPSSGPVTTQLIRQEDMCTTFSNHQVDQRRHNSSGRRTCVQHPSPIKWTSDNTTHQARGRCYGQRVEIWSSNSH</sequence>
<protein>
    <submittedName>
        <fullName evidence="2">Uncharacterized protein</fullName>
    </submittedName>
</protein>
<proteinExistence type="predicted"/>
<comment type="caution">
    <text evidence="2">The sequence shown here is derived from an EMBL/GenBank/DDBJ whole genome shotgun (WGS) entry which is preliminary data.</text>
</comment>
<name>A0AAE1K4E7_PETCI</name>
<dbReference type="EMBL" id="JAWQEG010003937">
    <property type="protein sequence ID" value="KAK3863799.1"/>
    <property type="molecule type" value="Genomic_DNA"/>
</dbReference>
<evidence type="ECO:0000313" key="2">
    <source>
        <dbReference type="EMBL" id="KAK3863799.1"/>
    </source>
</evidence>
<dbReference type="AlphaFoldDB" id="A0AAE1K4E7"/>
<dbReference type="Proteomes" id="UP001286313">
    <property type="component" value="Unassembled WGS sequence"/>
</dbReference>
<keyword evidence="3" id="KW-1185">Reference proteome</keyword>
<accession>A0AAE1K4E7</accession>
<feature type="compositionally biased region" description="Polar residues" evidence="1">
    <location>
        <begin position="64"/>
        <end position="73"/>
    </location>
</feature>
<feature type="compositionally biased region" description="Polar residues" evidence="1">
    <location>
        <begin position="15"/>
        <end position="24"/>
    </location>
</feature>
<evidence type="ECO:0000313" key="3">
    <source>
        <dbReference type="Proteomes" id="UP001286313"/>
    </source>
</evidence>
<organism evidence="2 3">
    <name type="scientific">Petrolisthes cinctipes</name>
    <name type="common">Flat porcelain crab</name>
    <dbReference type="NCBI Taxonomy" id="88211"/>
    <lineage>
        <taxon>Eukaryota</taxon>
        <taxon>Metazoa</taxon>
        <taxon>Ecdysozoa</taxon>
        <taxon>Arthropoda</taxon>
        <taxon>Crustacea</taxon>
        <taxon>Multicrustacea</taxon>
        <taxon>Malacostraca</taxon>
        <taxon>Eumalacostraca</taxon>
        <taxon>Eucarida</taxon>
        <taxon>Decapoda</taxon>
        <taxon>Pleocyemata</taxon>
        <taxon>Anomura</taxon>
        <taxon>Galatheoidea</taxon>
        <taxon>Porcellanidae</taxon>
        <taxon>Petrolisthes</taxon>
    </lineage>
</organism>
<feature type="region of interest" description="Disordered" evidence="1">
    <location>
        <begin position="42"/>
        <end position="74"/>
    </location>
</feature>
<reference evidence="2" key="1">
    <citation type="submission" date="2023-10" db="EMBL/GenBank/DDBJ databases">
        <title>Genome assemblies of two species of porcelain crab, Petrolisthes cinctipes and Petrolisthes manimaculis (Anomura: Porcellanidae).</title>
        <authorList>
            <person name="Angst P."/>
        </authorList>
    </citation>
    <scope>NUCLEOTIDE SEQUENCE</scope>
    <source>
        <strain evidence="2">PB745_01</strain>
        <tissue evidence="2">Gill</tissue>
    </source>
</reference>
<evidence type="ECO:0000256" key="1">
    <source>
        <dbReference type="SAM" id="MobiDB-lite"/>
    </source>
</evidence>
<gene>
    <name evidence="2" type="ORF">Pcinc_030478</name>
</gene>